<feature type="transmembrane region" description="Helical" evidence="7">
    <location>
        <begin position="191"/>
        <end position="213"/>
    </location>
</feature>
<dbReference type="KEGG" id="dor:Desor_2603"/>
<dbReference type="Pfam" id="PF03916">
    <property type="entry name" value="NrfD"/>
    <property type="match status" value="1"/>
</dbReference>
<keyword evidence="9" id="KW-1185">Reference proteome</keyword>
<dbReference type="InterPro" id="IPR052049">
    <property type="entry name" value="Electron_transfer_protein"/>
</dbReference>
<protein>
    <submittedName>
        <fullName evidence="8">Polysulfide reductase</fullName>
    </submittedName>
</protein>
<dbReference type="HOGENOM" id="CLU_753818_0_0_9"/>
<dbReference type="OrthoDB" id="10007836at2"/>
<feature type="transmembrane region" description="Helical" evidence="7">
    <location>
        <begin position="88"/>
        <end position="107"/>
    </location>
</feature>
<keyword evidence="6 7" id="KW-0472">Membrane</keyword>
<dbReference type="PATRIC" id="fig|768706.3.peg.2616"/>
<comment type="similarity">
    <text evidence="2">Belongs to the NrfD family.</text>
</comment>
<dbReference type="PANTHER" id="PTHR34856:SF2">
    <property type="entry name" value="PROTEIN NRFD"/>
    <property type="match status" value="1"/>
</dbReference>
<comment type="subcellular location">
    <subcellularLocation>
        <location evidence="1">Cell membrane</location>
        <topology evidence="1">Multi-pass membrane protein</topology>
    </subcellularLocation>
</comment>
<feature type="transmembrane region" description="Helical" evidence="7">
    <location>
        <begin position="19"/>
        <end position="38"/>
    </location>
</feature>
<dbReference type="RefSeq" id="WP_014184961.1">
    <property type="nucleotide sequence ID" value="NC_016584.1"/>
</dbReference>
<feature type="transmembrane region" description="Helical" evidence="7">
    <location>
        <begin position="50"/>
        <end position="76"/>
    </location>
</feature>
<name>G7W6E6_DESOD</name>
<dbReference type="Proteomes" id="UP000006346">
    <property type="component" value="Chromosome"/>
</dbReference>
<evidence type="ECO:0000256" key="6">
    <source>
        <dbReference type="ARBA" id="ARBA00023136"/>
    </source>
</evidence>
<dbReference type="PANTHER" id="PTHR34856">
    <property type="entry name" value="PROTEIN NRFD"/>
    <property type="match status" value="1"/>
</dbReference>
<dbReference type="AlphaFoldDB" id="G7W6E6"/>
<evidence type="ECO:0000256" key="3">
    <source>
        <dbReference type="ARBA" id="ARBA00022475"/>
    </source>
</evidence>
<gene>
    <name evidence="8" type="ordered locus">Desor_2603</name>
</gene>
<dbReference type="InterPro" id="IPR005614">
    <property type="entry name" value="NrfD-like"/>
</dbReference>
<dbReference type="STRING" id="768706.Desor_2603"/>
<feature type="transmembrane region" description="Helical" evidence="7">
    <location>
        <begin position="285"/>
        <end position="304"/>
    </location>
</feature>
<keyword evidence="3" id="KW-1003">Cell membrane</keyword>
<evidence type="ECO:0000256" key="2">
    <source>
        <dbReference type="ARBA" id="ARBA00008929"/>
    </source>
</evidence>
<dbReference type="eggNOG" id="COG5557">
    <property type="taxonomic scope" value="Bacteria"/>
</dbReference>
<evidence type="ECO:0000313" key="9">
    <source>
        <dbReference type="Proteomes" id="UP000006346"/>
    </source>
</evidence>
<evidence type="ECO:0000256" key="5">
    <source>
        <dbReference type="ARBA" id="ARBA00022989"/>
    </source>
</evidence>
<feature type="transmembrane region" description="Helical" evidence="7">
    <location>
        <begin position="127"/>
        <end position="146"/>
    </location>
</feature>
<sequence length="353" mass="37819">MSTQTTFEKNEPVVSNSGLILAGVLAAAGIAAWIYQLIRGMQVTGISQQVVWGLYIAAFFTAAGGGAGLLALIGLSEFKPLLSLDMKIRLLSLTLAAYVIAGLLITMDVGSPMNLWRLLLVLPKSMMSWDLWIFAVSALITLYYLFKVRKADSLQPLKGLGILAIILAAALVTVEGWMISTLAAHPFWGSGMTVVSFLAGAVIAGLGLALLVLPKEGFLKSAFTGMLILNAVLVLAEVLTGLLAKTPLTHGEINLILTSPISIFFWFQMIFGLVVPLYLLLKNRLAWAGGLAITGILAEKVWLLAAGQAQPWMPGPESIYLPSWLEFIAVIGIAALGVPLFKLFQRWAAPANK</sequence>
<feature type="transmembrane region" description="Helical" evidence="7">
    <location>
        <begin position="225"/>
        <end position="244"/>
    </location>
</feature>
<evidence type="ECO:0000256" key="4">
    <source>
        <dbReference type="ARBA" id="ARBA00022692"/>
    </source>
</evidence>
<dbReference type="GO" id="GO:0005886">
    <property type="term" value="C:plasma membrane"/>
    <property type="evidence" value="ECO:0007669"/>
    <property type="project" value="UniProtKB-SubCell"/>
</dbReference>
<dbReference type="EMBL" id="CP003108">
    <property type="protein sequence ID" value="AET68153.1"/>
    <property type="molecule type" value="Genomic_DNA"/>
</dbReference>
<evidence type="ECO:0000256" key="7">
    <source>
        <dbReference type="SAM" id="Phobius"/>
    </source>
</evidence>
<keyword evidence="5 7" id="KW-1133">Transmembrane helix</keyword>
<proteinExistence type="inferred from homology"/>
<organism evidence="8 9">
    <name type="scientific">Desulfosporosinus orientis (strain ATCC 19365 / DSM 765 / NCIMB 8382 / VKM B-1628 / Singapore I)</name>
    <name type="common">Desulfotomaculum orientis</name>
    <dbReference type="NCBI Taxonomy" id="768706"/>
    <lineage>
        <taxon>Bacteria</taxon>
        <taxon>Bacillati</taxon>
        <taxon>Bacillota</taxon>
        <taxon>Clostridia</taxon>
        <taxon>Eubacteriales</taxon>
        <taxon>Desulfitobacteriaceae</taxon>
        <taxon>Desulfosporosinus</taxon>
    </lineage>
</organism>
<keyword evidence="4 7" id="KW-0812">Transmembrane</keyword>
<dbReference type="Gene3D" id="1.20.1630.10">
    <property type="entry name" value="Formate dehydrogenase/DMSO reductase domain"/>
    <property type="match status" value="1"/>
</dbReference>
<reference evidence="8 9" key="2">
    <citation type="journal article" date="2012" name="J. Bacteriol.">
        <title>Complete genome sequences of Desulfosporosinus orientis DSM765T, Desulfosporosinus youngiae DSM17734T, Desulfosporosinus meridiei DSM13257T, and Desulfosporosinus acidiphilus DSM22704T.</title>
        <authorList>
            <person name="Pester M."/>
            <person name="Brambilla E."/>
            <person name="Alazard D."/>
            <person name="Rattei T."/>
            <person name="Weinmaier T."/>
            <person name="Han J."/>
            <person name="Lucas S."/>
            <person name="Lapidus A."/>
            <person name="Cheng J.F."/>
            <person name="Goodwin L."/>
            <person name="Pitluck S."/>
            <person name="Peters L."/>
            <person name="Ovchinnikova G."/>
            <person name="Teshima H."/>
            <person name="Detter J.C."/>
            <person name="Han C.S."/>
            <person name="Tapia R."/>
            <person name="Land M.L."/>
            <person name="Hauser L."/>
            <person name="Kyrpides N.C."/>
            <person name="Ivanova N.N."/>
            <person name="Pagani I."/>
            <person name="Huntmann M."/>
            <person name="Wei C.L."/>
            <person name="Davenport K.W."/>
            <person name="Daligault H."/>
            <person name="Chain P.S."/>
            <person name="Chen A."/>
            <person name="Mavromatis K."/>
            <person name="Markowitz V."/>
            <person name="Szeto E."/>
            <person name="Mikhailova N."/>
            <person name="Pati A."/>
            <person name="Wagner M."/>
            <person name="Woyke T."/>
            <person name="Ollivier B."/>
            <person name="Klenk H.P."/>
            <person name="Spring S."/>
            <person name="Loy A."/>
        </authorList>
    </citation>
    <scope>NUCLEOTIDE SEQUENCE [LARGE SCALE GENOMIC DNA]</scope>
    <source>
        <strain evidence="9">ATCC 19365 / DSM 765 / NCIMB 8382 / VKM B-1628</strain>
    </source>
</reference>
<feature type="transmembrane region" description="Helical" evidence="7">
    <location>
        <begin position="256"/>
        <end position="278"/>
    </location>
</feature>
<evidence type="ECO:0000313" key="8">
    <source>
        <dbReference type="EMBL" id="AET68153.1"/>
    </source>
</evidence>
<feature type="transmembrane region" description="Helical" evidence="7">
    <location>
        <begin position="324"/>
        <end position="344"/>
    </location>
</feature>
<reference evidence="9" key="1">
    <citation type="submission" date="2011-11" db="EMBL/GenBank/DDBJ databases">
        <title>Complete sequence of Desulfosporosinus orientis DSM 765.</title>
        <authorList>
            <person name="Lucas S."/>
            <person name="Han J."/>
            <person name="Lapidus A."/>
            <person name="Cheng J.-F."/>
            <person name="Goodwin L."/>
            <person name="Pitluck S."/>
            <person name="Peters L."/>
            <person name="Ovchinnikova G."/>
            <person name="Teshima H."/>
            <person name="Detter J.C."/>
            <person name="Han C."/>
            <person name="Tapia R."/>
            <person name="Land M."/>
            <person name="Hauser L."/>
            <person name="Kyrpides N."/>
            <person name="Ivanova N."/>
            <person name="Pagani I."/>
            <person name="Pester M."/>
            <person name="Spring S."/>
            <person name="Ollivier B."/>
            <person name="Rattei T."/>
            <person name="Klenk H.-P."/>
            <person name="Wagner M."/>
            <person name="Loy A."/>
            <person name="Woyke T."/>
        </authorList>
    </citation>
    <scope>NUCLEOTIDE SEQUENCE [LARGE SCALE GENOMIC DNA]</scope>
    <source>
        <strain evidence="9">ATCC 19365 / DSM 765 / NCIMB 8382 / VKM B-1628</strain>
    </source>
</reference>
<evidence type="ECO:0000256" key="1">
    <source>
        <dbReference type="ARBA" id="ARBA00004651"/>
    </source>
</evidence>
<feature type="transmembrane region" description="Helical" evidence="7">
    <location>
        <begin position="158"/>
        <end position="179"/>
    </location>
</feature>
<accession>G7W6E6</accession>